<gene>
    <name evidence="2" type="ORF">QLX08_004376</name>
</gene>
<accession>A0AAW1A371</accession>
<dbReference type="Proteomes" id="UP001432146">
    <property type="component" value="Unassembled WGS sequence"/>
</dbReference>
<protein>
    <submittedName>
        <fullName evidence="2">Uncharacterized protein</fullName>
    </submittedName>
</protein>
<evidence type="ECO:0000313" key="2">
    <source>
        <dbReference type="EMBL" id="KAK9304216.1"/>
    </source>
</evidence>
<feature type="coiled-coil region" evidence="1">
    <location>
        <begin position="1"/>
        <end position="38"/>
    </location>
</feature>
<evidence type="ECO:0000256" key="1">
    <source>
        <dbReference type="SAM" id="Coils"/>
    </source>
</evidence>
<comment type="caution">
    <text evidence="2">The sequence shown here is derived from an EMBL/GenBank/DDBJ whole genome shotgun (WGS) entry which is preliminary data.</text>
</comment>
<evidence type="ECO:0000313" key="3">
    <source>
        <dbReference type="Proteomes" id="UP001432146"/>
    </source>
</evidence>
<sequence>MNEMSTEIKEMKKENTEIKELIKEVMEIKTSLEAKETKWEMEKAKSEKRITDLERIDEYRCKQERRNNLIIKGLEIKNNLEHEVSTLLKNSLEIDVEIKSLIQLNNKKKEA</sequence>
<dbReference type="AlphaFoldDB" id="A0AAW1A371"/>
<organism evidence="2 3">
    <name type="scientific">Tetragonisca angustula</name>
    <dbReference type="NCBI Taxonomy" id="166442"/>
    <lineage>
        <taxon>Eukaryota</taxon>
        <taxon>Metazoa</taxon>
        <taxon>Ecdysozoa</taxon>
        <taxon>Arthropoda</taxon>
        <taxon>Hexapoda</taxon>
        <taxon>Insecta</taxon>
        <taxon>Pterygota</taxon>
        <taxon>Neoptera</taxon>
        <taxon>Endopterygota</taxon>
        <taxon>Hymenoptera</taxon>
        <taxon>Apocrita</taxon>
        <taxon>Aculeata</taxon>
        <taxon>Apoidea</taxon>
        <taxon>Anthophila</taxon>
        <taxon>Apidae</taxon>
        <taxon>Tetragonisca</taxon>
    </lineage>
</organism>
<proteinExistence type="predicted"/>
<name>A0AAW1A371_9HYME</name>
<reference evidence="2 3" key="1">
    <citation type="submission" date="2024-05" db="EMBL/GenBank/DDBJ databases">
        <title>The nuclear and mitochondrial genome assemblies of Tetragonisca angustula (Apidae: Meliponini), a tiny yet remarkable pollinator in the Neotropics.</title>
        <authorList>
            <person name="Ferrari R."/>
            <person name="Ricardo P.C."/>
            <person name="Dias F.C."/>
            <person name="Araujo N.S."/>
            <person name="Soares D.O."/>
            <person name="Zhou Q.-S."/>
            <person name="Zhu C.-D."/>
            <person name="Coutinho L."/>
            <person name="Airas M.C."/>
            <person name="Batista T.M."/>
        </authorList>
    </citation>
    <scope>NUCLEOTIDE SEQUENCE [LARGE SCALE GENOMIC DNA]</scope>
    <source>
        <strain evidence="2">ASF017062</strain>
        <tissue evidence="2">Abdomen</tissue>
    </source>
</reference>
<keyword evidence="1" id="KW-0175">Coiled coil</keyword>
<keyword evidence="3" id="KW-1185">Reference proteome</keyword>
<dbReference type="EMBL" id="JAWNGG020000065">
    <property type="protein sequence ID" value="KAK9304216.1"/>
    <property type="molecule type" value="Genomic_DNA"/>
</dbReference>